<proteinExistence type="predicted"/>
<dbReference type="EMBL" id="VNIM01000053">
    <property type="protein sequence ID" value="TVV73010.1"/>
    <property type="molecule type" value="Genomic_DNA"/>
</dbReference>
<dbReference type="InterPro" id="IPR015815">
    <property type="entry name" value="HIBADH-related"/>
</dbReference>
<dbReference type="SUPFAM" id="SSF48179">
    <property type="entry name" value="6-phosphogluconate dehydrogenase C-terminal domain-like"/>
    <property type="match status" value="1"/>
</dbReference>
<keyword evidence="2" id="KW-0520">NAD</keyword>
<dbReference type="InterPro" id="IPR036291">
    <property type="entry name" value="NAD(P)-bd_dom_sf"/>
</dbReference>
<dbReference type="RefSeq" id="WP_145152668.1">
    <property type="nucleotide sequence ID" value="NZ_VNIM01000053.1"/>
</dbReference>
<evidence type="ECO:0000256" key="3">
    <source>
        <dbReference type="PIRSR" id="PIRSR000103-1"/>
    </source>
</evidence>
<dbReference type="InterPro" id="IPR029154">
    <property type="entry name" value="HIBADH-like_NADP-bd"/>
</dbReference>
<evidence type="ECO:0000259" key="5">
    <source>
        <dbReference type="Pfam" id="PF14833"/>
    </source>
</evidence>
<dbReference type="SUPFAM" id="SSF51735">
    <property type="entry name" value="NAD(P)-binding Rossmann-fold domains"/>
    <property type="match status" value="1"/>
</dbReference>
<dbReference type="PANTHER" id="PTHR43060:SF15">
    <property type="entry name" value="3-HYDROXYISOBUTYRATE DEHYDROGENASE-LIKE 1, MITOCHONDRIAL-RELATED"/>
    <property type="match status" value="1"/>
</dbReference>
<dbReference type="PANTHER" id="PTHR43060">
    <property type="entry name" value="3-HYDROXYISOBUTYRATE DEHYDROGENASE-LIKE 1, MITOCHONDRIAL-RELATED"/>
    <property type="match status" value="1"/>
</dbReference>
<dbReference type="AlphaFoldDB" id="A0A558R0V5"/>
<feature type="active site" evidence="3">
    <location>
        <position position="172"/>
    </location>
</feature>
<dbReference type="Pfam" id="PF14833">
    <property type="entry name" value="NAD_binding_11"/>
    <property type="match status" value="1"/>
</dbReference>
<evidence type="ECO:0000313" key="7">
    <source>
        <dbReference type="Proteomes" id="UP000318681"/>
    </source>
</evidence>
<dbReference type="OrthoDB" id="9812907at2"/>
<dbReference type="InterPro" id="IPR006115">
    <property type="entry name" value="6PGDH_NADP-bd"/>
</dbReference>
<accession>A0A558R0V5</accession>
<feature type="domain" description="6-phosphogluconate dehydrogenase NADP-binding" evidence="4">
    <location>
        <begin position="3"/>
        <end position="163"/>
    </location>
</feature>
<protein>
    <submittedName>
        <fullName evidence="6">NAD(P)-dependent oxidoreductase</fullName>
    </submittedName>
</protein>
<dbReference type="PIRSF" id="PIRSF000103">
    <property type="entry name" value="HIBADH"/>
    <property type="match status" value="1"/>
</dbReference>
<dbReference type="InterPro" id="IPR008927">
    <property type="entry name" value="6-PGluconate_DH-like_C_sf"/>
</dbReference>
<dbReference type="Pfam" id="PF03446">
    <property type="entry name" value="NAD_binding_2"/>
    <property type="match status" value="1"/>
</dbReference>
<evidence type="ECO:0000256" key="2">
    <source>
        <dbReference type="ARBA" id="ARBA00023027"/>
    </source>
</evidence>
<dbReference type="Proteomes" id="UP000318681">
    <property type="component" value="Unassembled WGS sequence"/>
</dbReference>
<dbReference type="Gene3D" id="3.40.50.720">
    <property type="entry name" value="NAD(P)-binding Rossmann-like Domain"/>
    <property type="match status" value="1"/>
</dbReference>
<evidence type="ECO:0000259" key="4">
    <source>
        <dbReference type="Pfam" id="PF03446"/>
    </source>
</evidence>
<evidence type="ECO:0000313" key="6">
    <source>
        <dbReference type="EMBL" id="TVV73010.1"/>
    </source>
</evidence>
<gene>
    <name evidence="6" type="ORF">FOY91_13160</name>
</gene>
<reference evidence="6 7" key="1">
    <citation type="submission" date="2019-07" db="EMBL/GenBank/DDBJ databases">
        <title>Sphingomonas solaris sp. nov., isolated from a solar panel from Boston, Massachusetts.</title>
        <authorList>
            <person name="Tanner K."/>
            <person name="Pascual J."/>
            <person name="Mancuso C."/>
            <person name="Pereto J."/>
            <person name="Khalil A."/>
            <person name="Vilanova C."/>
        </authorList>
    </citation>
    <scope>NUCLEOTIDE SEQUENCE [LARGE SCALE GENOMIC DNA]</scope>
    <source>
        <strain evidence="6 7">R4DWN</strain>
    </source>
</reference>
<dbReference type="Gene3D" id="1.10.1040.10">
    <property type="entry name" value="N-(1-d-carboxylethyl)-l-norvaline Dehydrogenase, domain 2"/>
    <property type="match status" value="1"/>
</dbReference>
<sequence>MANIAFIGLGNMGSPIARHLLRAGHDVTVYNRTAARAEAWVSANGGRSAPTPAAAAEGADAVFSCVGADPDLEAVTMHRDGCFRTMRKGALFVDHTTVSARIARQLAVEGKDRGLLVLDAPVTGAQPGAESGTLSIMCGGSARAFAAGEPLMRAYALRIVHIGGAGSGQQTKMVNQIALVGALEGVAEGLRFAQASNLDLEKVFEVISAGAASSWMLTHGWHSMAEGQFDFGLAVDWLRKDLGLALEEARVNGSTLPVTALIDQFCAEVQALGGGRQDMSALVRRIKR</sequence>
<dbReference type="GO" id="GO:0016491">
    <property type="term" value="F:oxidoreductase activity"/>
    <property type="evidence" value="ECO:0007669"/>
    <property type="project" value="UniProtKB-KW"/>
</dbReference>
<dbReference type="GO" id="GO:0050661">
    <property type="term" value="F:NADP binding"/>
    <property type="evidence" value="ECO:0007669"/>
    <property type="project" value="InterPro"/>
</dbReference>
<evidence type="ECO:0000256" key="1">
    <source>
        <dbReference type="ARBA" id="ARBA00023002"/>
    </source>
</evidence>
<keyword evidence="7" id="KW-1185">Reference proteome</keyword>
<dbReference type="GO" id="GO:0051287">
    <property type="term" value="F:NAD binding"/>
    <property type="evidence" value="ECO:0007669"/>
    <property type="project" value="InterPro"/>
</dbReference>
<comment type="caution">
    <text evidence="6">The sequence shown here is derived from an EMBL/GenBank/DDBJ whole genome shotgun (WGS) entry which is preliminary data.</text>
</comment>
<organism evidence="6 7">
    <name type="scientific">Alterirhizorhabdus solaris</name>
    <dbReference type="NCBI Taxonomy" id="2529389"/>
    <lineage>
        <taxon>Bacteria</taxon>
        <taxon>Pseudomonadati</taxon>
        <taxon>Pseudomonadota</taxon>
        <taxon>Alphaproteobacteria</taxon>
        <taxon>Sphingomonadales</taxon>
        <taxon>Rhizorhabdaceae</taxon>
        <taxon>Alterirhizorhabdus</taxon>
    </lineage>
</organism>
<name>A0A558R0V5_9SPHN</name>
<feature type="domain" description="3-hydroxyisobutyrate dehydrogenase-like NAD-binding" evidence="5">
    <location>
        <begin position="166"/>
        <end position="285"/>
    </location>
</feature>
<keyword evidence="1" id="KW-0560">Oxidoreductase</keyword>
<dbReference type="InterPro" id="IPR013328">
    <property type="entry name" value="6PGD_dom2"/>
</dbReference>